<reference evidence="2 3" key="1">
    <citation type="submission" date="2019-04" db="EMBL/GenBank/DDBJ databases">
        <authorList>
            <person name="Van Vliet M D."/>
        </authorList>
    </citation>
    <scope>NUCLEOTIDE SEQUENCE [LARGE SCALE GENOMIC DNA]</scope>
    <source>
        <strain evidence="2 3">F1</strain>
    </source>
</reference>
<protein>
    <submittedName>
        <fullName evidence="2">Uncharacterized protein</fullName>
    </submittedName>
</protein>
<gene>
    <name evidence="2" type="ORF">PDESU_02588</name>
</gene>
<dbReference type="EMBL" id="CAAHFG010000001">
    <property type="protein sequence ID" value="VGO14031.1"/>
    <property type="molecule type" value="Genomic_DNA"/>
</dbReference>
<sequence length="1056" mass="118385">MIMELSEFKNPGVEWRGKPFWSWNGKLEKDELLRQIDVMKDMGMGGFFMHSRTGLETEYLGDEWFELINACADYGESIGMEAWLYDEDRWPSGLAGGIVSKHPEFRQKAILLEIDPEGEGENVVAEFTCDLDGVVCTHVEQGRQEGTYRTHPAGPDSPQGDVESDARGLQDAGGTFSSGRLEAGGTEKRTRLRFSIVEQGKNGFYNGYTYIDTMNRDATDAFLESTHEKYASKCGDRLGKSIKGIFTDEPHRGALLDGFSMYRDDGAYCAPYTQVLFVEFEKRFGYDLKERLPELFLQVDGERISQVKWHYVELLQQLFLENFAIPCKAWCEERNLVLTGHVLHEDNLTAQTAMSGSMMRYYEHMTSPGVDVLGEHNLNYWIVKQLASAARQTGKTQLLSELYGCTGWQMPFAGHKAVGDWQALLGINLRCHHLSWYTMRGEAKRDYPASILHQSAWHKEYKQVEDYFARFGFMMAQGEPVCDLLVLNPVESVWAQVHLGWSNTLALQDEHIQGLEEHYQTLFTWLLGSQVDFDYGDEAMLAELASVEGQTLKVGCAKYRTVLISGVETIRSSTLDLLDQFAAAGGKVVIAGDAPTHVDAKQYAIGNTQYERIAFSKDAILASVPKAGATVDDPDIFGQLRETDDGLIFAALNVNREEPVEWATVQIKTDDPIMEWNCETGERVPVETESSKGWKSFTTDFPKGGQKLWVANNVDAMPSSRSIQPQSEGARGMLAKASAIEGPYTFSLAEPNICVLDFAEYRLGDGEWNPAKEVLKVDQVVRDRHEVYRRGGQMLQPWFVAQHPVEELCDVELRFSFEIEAMPEWLELVIEEPENFSIEMNGRPIDTAQTEPWIDIALHRIRISSDIPVVGKNEIVLKTRYTENSNLEAIYLLGEFGVQLGGILRTLVPMPGTLEVGDIGAQGFPFYSGGITYQVPVPENARKIRLPEIGGACAKVNGRVLGWDPFEAELSGSDEEVNVEVVLTRRNTFGPLHDAVQDRYWVGPQHFITEGDEWSDECIFVPSGLLKPVEIAVASPRSHCQNVEPQKSAESVGLCL</sequence>
<evidence type="ECO:0000256" key="1">
    <source>
        <dbReference type="SAM" id="MobiDB-lite"/>
    </source>
</evidence>
<feature type="region of interest" description="Disordered" evidence="1">
    <location>
        <begin position="145"/>
        <end position="167"/>
    </location>
</feature>
<dbReference type="Pfam" id="PF17132">
    <property type="entry name" value="Glyco_hydro_106"/>
    <property type="match status" value="1"/>
</dbReference>
<organism evidence="2 3">
    <name type="scientific">Pontiella desulfatans</name>
    <dbReference type="NCBI Taxonomy" id="2750659"/>
    <lineage>
        <taxon>Bacteria</taxon>
        <taxon>Pseudomonadati</taxon>
        <taxon>Kiritimatiellota</taxon>
        <taxon>Kiritimatiellia</taxon>
        <taxon>Kiritimatiellales</taxon>
        <taxon>Pontiellaceae</taxon>
        <taxon>Pontiella</taxon>
    </lineage>
</organism>
<dbReference type="Proteomes" id="UP000366872">
    <property type="component" value="Unassembled WGS sequence"/>
</dbReference>
<accession>A0A6C2U394</accession>
<dbReference type="PANTHER" id="PTHR36848">
    <property type="entry name" value="DNA-BINDING PROTEIN (PUTATIVE SECRETED PROTEIN)-RELATED"/>
    <property type="match status" value="1"/>
</dbReference>
<evidence type="ECO:0000313" key="3">
    <source>
        <dbReference type="Proteomes" id="UP000366872"/>
    </source>
</evidence>
<dbReference type="RefSeq" id="WP_136079557.1">
    <property type="nucleotide sequence ID" value="NZ_CAAHFG010000001.1"/>
</dbReference>
<evidence type="ECO:0000313" key="2">
    <source>
        <dbReference type="EMBL" id="VGO14031.1"/>
    </source>
</evidence>
<name>A0A6C2U394_PONDE</name>
<dbReference type="PANTHER" id="PTHR36848:SF2">
    <property type="entry name" value="SECRETED PROTEIN"/>
    <property type="match status" value="1"/>
</dbReference>
<dbReference type="AlphaFoldDB" id="A0A6C2U394"/>
<proteinExistence type="predicted"/>
<keyword evidence="3" id="KW-1185">Reference proteome</keyword>
<dbReference type="InterPro" id="IPR053161">
    <property type="entry name" value="Ulvan_degrading_GH"/>
</dbReference>